<feature type="coiled-coil region" evidence="6">
    <location>
        <begin position="737"/>
        <end position="1043"/>
    </location>
</feature>
<dbReference type="GO" id="GO:0005694">
    <property type="term" value="C:chromosome"/>
    <property type="evidence" value="ECO:0007669"/>
    <property type="project" value="InterPro"/>
</dbReference>
<evidence type="ECO:0000256" key="2">
    <source>
        <dbReference type="ARBA" id="ARBA00023054"/>
    </source>
</evidence>
<comment type="similarity">
    <text evidence="1">Belongs to the SMC family. SMC2 subfamily.</text>
</comment>
<dbReference type="GO" id="GO:0030261">
    <property type="term" value="P:chromosome condensation"/>
    <property type="evidence" value="ECO:0007669"/>
    <property type="project" value="UniProtKB-KW"/>
</dbReference>
<evidence type="ECO:0000256" key="6">
    <source>
        <dbReference type="SAM" id="Coils"/>
    </source>
</evidence>
<comment type="caution">
    <text evidence="9">The sequence shown here is derived from an EMBL/GenBank/DDBJ whole genome shotgun (WGS) entry which is preliminary data.</text>
</comment>
<protein>
    <recommendedName>
        <fullName evidence="5">Structural maintenance of chromosomes protein</fullName>
    </recommendedName>
</protein>
<dbReference type="Pfam" id="PF02463">
    <property type="entry name" value="SMC_N"/>
    <property type="match status" value="1"/>
</dbReference>
<evidence type="ECO:0000256" key="4">
    <source>
        <dbReference type="ARBA" id="ARBA00023306"/>
    </source>
</evidence>
<organism evidence="9 10">
    <name type="scientific">Allacma fusca</name>
    <dbReference type="NCBI Taxonomy" id="39272"/>
    <lineage>
        <taxon>Eukaryota</taxon>
        <taxon>Metazoa</taxon>
        <taxon>Ecdysozoa</taxon>
        <taxon>Arthropoda</taxon>
        <taxon>Hexapoda</taxon>
        <taxon>Collembola</taxon>
        <taxon>Symphypleona</taxon>
        <taxon>Sminthuridae</taxon>
        <taxon>Allacma</taxon>
    </lineage>
</organism>
<keyword evidence="10" id="KW-1185">Reference proteome</keyword>
<dbReference type="Proteomes" id="UP000708208">
    <property type="component" value="Unassembled WGS sequence"/>
</dbReference>
<keyword evidence="4" id="KW-0131">Cell cycle</keyword>
<evidence type="ECO:0000256" key="5">
    <source>
        <dbReference type="PIRNR" id="PIRNR005719"/>
    </source>
</evidence>
<dbReference type="PANTHER" id="PTHR43977">
    <property type="entry name" value="STRUCTURAL MAINTENANCE OF CHROMOSOMES PROTEIN 3"/>
    <property type="match status" value="1"/>
</dbReference>
<evidence type="ECO:0000259" key="8">
    <source>
        <dbReference type="SMART" id="SM00968"/>
    </source>
</evidence>
<sequence>MSLLCTEVERSVPSLATRLVRTVWKVDITSVWKMYIKTITLEGFKSYRDRTVIGPFDRHFNAITGLNGSGKSNILDAICFVLGVNSLTTVRATCLADLIYKGAGVSRASVSISFDNSDKSPGKCPPGFEDFPEIIVSRVVDQGLICKYYLNSLNSTKNAVSDMFQHVGININHPNFIIMQGKITKVVNMKPLEVLQMIEETCGATAYQKKRDRIERDITDRERKMEGMAKMIQEVILPALDQQNKASVAVQEYHLTQRELNDKEKSLAVVSYLYYYKNLEKAKKELDNLRTSEDNEIKDIENGKREIDQLKERQEDISRRARGDKALERITKEYDEMKKPHHQKEAQVNSATLNVQEAKDKVSKAQQEYKKESNDLQTFRSRSEALINEFETIKQEIQVAEENVAKVKDKEEKINQGNVVTESGDVVNVNDKLNNLIATLTESKSRHDYLKKEFTSLTKSVQEKTKQLQSCPRDDETEQTYKTVEANVKRLENLLRQHQIDPQELPNLENLIYQAKQDKVQLERKQSGIKQRYPYLDFTYDNPTPNFNPQSVIGLVYELFKVKDLNKFGGAIEVGVGGSLSKIVVDSQQTSKLLISKGNLQRRLTFLPMDVVQGRPPPPNLQADLDRTFGPGKAFVAVDLVEFEPAMSKIIHSIFGSLVITQDLATAKAVAFNMKFKAVSLEGEVADPGGTMQGGTRNNFGGLIQACQELRSGSLAIRQCMSNLAKLQSQHEVCLKNQKLITEHAEATRALKQIQDIRALTTRATLTEELAVIQRQFNEKEVELKSLEKTIQDLTEEERSYQDQLKNEDSLRQKNLKQITTELKKWESALTTAKKKYESKKTTFEYINVELNAKKDFLSGFQKDIDEAEAEVKECEEALQKKQNEFKDIDSQFQLKQQELLKARAANKELEAECQKIGKRIDDLSNKIHELEIAQLKRETILKDHQNKVTQLDSGLQRILEENRGTDFNPEMQCPTNKPVDVLAAEVKALKKKHEDMRHRLDFEKAAALITTKNKVSENQKLFKETKQTRRKIEKTIKCLDDEKLKMVKEGYTQINAEFDMMMGILLPDSHAKLVPVNERNLMEGMNIHVKLGGVWKESLTELSGGQRSLVALALVLSLCMYNPAPFYVLDEIDAALDLSHTQNIGYLLRNKFRTTQFVCVSLKDGMYSNANVLFQTQLLNGTSVVKRQAAAVPNARIDPRRKQ</sequence>
<evidence type="ECO:0000256" key="1">
    <source>
        <dbReference type="ARBA" id="ARBA00005231"/>
    </source>
</evidence>
<dbReference type="InterPro" id="IPR027120">
    <property type="entry name" value="Smc2_ABC"/>
</dbReference>
<reference evidence="9" key="1">
    <citation type="submission" date="2021-06" db="EMBL/GenBank/DDBJ databases">
        <authorList>
            <person name="Hodson N. C."/>
            <person name="Mongue J. A."/>
            <person name="Jaron S. K."/>
        </authorList>
    </citation>
    <scope>NUCLEOTIDE SEQUENCE</scope>
</reference>
<comment type="subcellular location">
    <subcellularLocation>
        <location evidence="5">Nucleus</location>
    </subcellularLocation>
</comment>
<dbReference type="InterPro" id="IPR024704">
    <property type="entry name" value="SMC"/>
</dbReference>
<feature type="coiled-coil region" evidence="6">
    <location>
        <begin position="474"/>
        <end position="525"/>
    </location>
</feature>
<keyword evidence="3" id="KW-0226">DNA condensation</keyword>
<dbReference type="Pfam" id="PF06470">
    <property type="entry name" value="SMC_hinge"/>
    <property type="match status" value="1"/>
</dbReference>
<feature type="compositionally biased region" description="Basic and acidic residues" evidence="7">
    <location>
        <begin position="357"/>
        <end position="374"/>
    </location>
</feature>
<evidence type="ECO:0000256" key="3">
    <source>
        <dbReference type="ARBA" id="ARBA00023067"/>
    </source>
</evidence>
<proteinExistence type="inferred from homology"/>
<dbReference type="InterPro" id="IPR010935">
    <property type="entry name" value="SMC_hinge"/>
</dbReference>
<dbReference type="SMART" id="SM00968">
    <property type="entry name" value="SMC_hinge"/>
    <property type="match status" value="1"/>
</dbReference>
<keyword evidence="5" id="KW-0539">Nucleus</keyword>
<dbReference type="InterPro" id="IPR003395">
    <property type="entry name" value="RecF/RecN/SMC_N"/>
</dbReference>
<dbReference type="PIRSF" id="PIRSF005719">
    <property type="entry name" value="SMC"/>
    <property type="match status" value="1"/>
</dbReference>
<dbReference type="GO" id="GO:0016887">
    <property type="term" value="F:ATP hydrolysis activity"/>
    <property type="evidence" value="ECO:0007669"/>
    <property type="project" value="InterPro"/>
</dbReference>
<dbReference type="CDD" id="cd03273">
    <property type="entry name" value="ABC_SMC2_euk"/>
    <property type="match status" value="1"/>
</dbReference>
<dbReference type="GO" id="GO:0005524">
    <property type="term" value="F:ATP binding"/>
    <property type="evidence" value="ECO:0007669"/>
    <property type="project" value="InterPro"/>
</dbReference>
<dbReference type="AlphaFoldDB" id="A0A8J2JZH5"/>
<dbReference type="OrthoDB" id="10255539at2759"/>
<name>A0A8J2JZH5_9HEXA</name>
<feature type="domain" description="SMC hinge" evidence="8">
    <location>
        <begin position="550"/>
        <end position="671"/>
    </location>
</feature>
<keyword evidence="2 6" id="KW-0175">Coiled coil</keyword>
<feature type="compositionally biased region" description="Polar residues" evidence="7">
    <location>
        <begin position="346"/>
        <end position="355"/>
    </location>
</feature>
<feature type="region of interest" description="Disordered" evidence="7">
    <location>
        <begin position="335"/>
        <end position="377"/>
    </location>
</feature>
<evidence type="ECO:0000313" key="9">
    <source>
        <dbReference type="EMBL" id="CAG7730328.1"/>
    </source>
</evidence>
<dbReference type="EMBL" id="CAJVCH010192645">
    <property type="protein sequence ID" value="CAG7730328.1"/>
    <property type="molecule type" value="Genomic_DNA"/>
</dbReference>
<gene>
    <name evidence="9" type="ORF">AFUS01_LOCUS18982</name>
</gene>
<accession>A0A8J2JZH5</accession>
<evidence type="ECO:0000313" key="10">
    <source>
        <dbReference type="Proteomes" id="UP000708208"/>
    </source>
</evidence>
<evidence type="ECO:0000256" key="7">
    <source>
        <dbReference type="SAM" id="MobiDB-lite"/>
    </source>
</evidence>